<organism evidence="2 3">
    <name type="scientific">Labrus bergylta</name>
    <name type="common">ballan wrasse</name>
    <dbReference type="NCBI Taxonomy" id="56723"/>
    <lineage>
        <taxon>Eukaryota</taxon>
        <taxon>Metazoa</taxon>
        <taxon>Chordata</taxon>
        <taxon>Craniata</taxon>
        <taxon>Vertebrata</taxon>
        <taxon>Euteleostomi</taxon>
        <taxon>Actinopterygii</taxon>
        <taxon>Neopterygii</taxon>
        <taxon>Teleostei</taxon>
        <taxon>Neoteleostei</taxon>
        <taxon>Acanthomorphata</taxon>
        <taxon>Eupercaria</taxon>
        <taxon>Labriformes</taxon>
        <taxon>Labridae</taxon>
        <taxon>Labrus</taxon>
    </lineage>
</organism>
<feature type="domain" description="C-type lectin" evidence="1">
    <location>
        <begin position="58"/>
        <end position="172"/>
    </location>
</feature>
<dbReference type="AlphaFoldDB" id="A0A3Q3E3X7"/>
<reference evidence="2" key="1">
    <citation type="submission" date="2025-08" db="UniProtKB">
        <authorList>
            <consortium name="Ensembl"/>
        </authorList>
    </citation>
    <scope>IDENTIFICATION</scope>
</reference>
<sequence length="186" mass="21820">HQKGNNGKCHKVEITLDSSAELSEWNETFKDAAVKLHKKDFTHSFLFHLSDLCSLFSCESRYLQLFHDKQTWSSAQKYCRKNCVDLATIYDMDEMQTALRDMEGSYHDAWIGLQTGTRRRWHWSLSQKDFYKEGERNYRVWGVKRGDYSCGAYAKGKFEKTVCSAQFYAVCFAGEIQLKNYKLQLM</sequence>
<dbReference type="InterPro" id="IPR001304">
    <property type="entry name" value="C-type_lectin-like"/>
</dbReference>
<reference evidence="2" key="2">
    <citation type="submission" date="2025-09" db="UniProtKB">
        <authorList>
            <consortium name="Ensembl"/>
        </authorList>
    </citation>
    <scope>IDENTIFICATION</scope>
</reference>
<accession>A0A3Q3E3X7</accession>
<dbReference type="PANTHER" id="PTHR45784">
    <property type="entry name" value="C-TYPE LECTIN DOMAIN FAMILY 20 MEMBER A-RELATED"/>
    <property type="match status" value="1"/>
</dbReference>
<dbReference type="PANTHER" id="PTHR45784:SF3">
    <property type="entry name" value="C-TYPE LECTIN DOMAIN FAMILY 4 MEMBER K-LIKE-RELATED"/>
    <property type="match status" value="1"/>
</dbReference>
<dbReference type="Ensembl" id="ENSLBET00000002214.1">
    <property type="protein sequence ID" value="ENSLBEP00000002085.1"/>
    <property type="gene ID" value="ENSLBEG00000001643.1"/>
</dbReference>
<evidence type="ECO:0000313" key="2">
    <source>
        <dbReference type="Ensembl" id="ENSLBEP00000002085.1"/>
    </source>
</evidence>
<evidence type="ECO:0000313" key="3">
    <source>
        <dbReference type="Proteomes" id="UP000261660"/>
    </source>
</evidence>
<dbReference type="InterPro" id="IPR016186">
    <property type="entry name" value="C-type_lectin-like/link_sf"/>
</dbReference>
<dbReference type="InParanoid" id="A0A3Q3E3X7"/>
<evidence type="ECO:0000259" key="1">
    <source>
        <dbReference type="PROSITE" id="PS50041"/>
    </source>
</evidence>
<keyword evidence="3" id="KW-1185">Reference proteome</keyword>
<dbReference type="Proteomes" id="UP000261660">
    <property type="component" value="Unplaced"/>
</dbReference>
<dbReference type="InterPro" id="IPR016187">
    <property type="entry name" value="CTDL_fold"/>
</dbReference>
<dbReference type="GeneTree" id="ENSGT00940000177112"/>
<dbReference type="Gene3D" id="3.10.100.10">
    <property type="entry name" value="Mannose-Binding Protein A, subunit A"/>
    <property type="match status" value="1"/>
</dbReference>
<dbReference type="Pfam" id="PF00059">
    <property type="entry name" value="Lectin_C"/>
    <property type="match status" value="1"/>
</dbReference>
<dbReference type="SUPFAM" id="SSF56436">
    <property type="entry name" value="C-type lectin-like"/>
    <property type="match status" value="1"/>
</dbReference>
<dbReference type="PROSITE" id="PS50041">
    <property type="entry name" value="C_TYPE_LECTIN_2"/>
    <property type="match status" value="1"/>
</dbReference>
<dbReference type="STRING" id="56723.ENSLBEP00000002085"/>
<name>A0A3Q3E3X7_9LABR</name>
<protein>
    <recommendedName>
        <fullName evidence="1">C-type lectin domain-containing protein</fullName>
    </recommendedName>
</protein>
<proteinExistence type="predicted"/>